<keyword evidence="9" id="KW-0539">Nucleus</keyword>
<proteinExistence type="predicted"/>
<evidence type="ECO:0000256" key="2">
    <source>
        <dbReference type="ARBA" id="ARBA00004286"/>
    </source>
</evidence>
<evidence type="ECO:0000256" key="7">
    <source>
        <dbReference type="ARBA" id="ARBA00023054"/>
    </source>
</evidence>
<keyword evidence="4" id="KW-0158">Chromosome</keyword>
<sequence>MEATLSLLSKSRLPTKNLICKNEEELEIVYNVVSAKKRIHDDGNPTHVKKIKLSTYDQNPTNGVEKLVTNSATLSKLHNNKCQLTADQKQKIKPDICSPKSATILVEPHPVQSSDIVVNLGSKREQNATDSDIRDTSKSRNDRQSTHAFKVNEGASSSRQNLEPKLVVKNKVKVSELCDPNLTISKELFQSFLNACRSKDCSMDMVKIIAKLQKHFDNLEPHYAKSESFIKLIRTKEKLILNEPKMSFVTISEVNDEMKARQIQNRLVAKCTFVDEESDEKDVKHREKLRALEKAMRRCEHYIQKCEMADVDFDDENDSHYIMAEKYKQRMVELYNKYCEMTGESADAGRDYLRPKHHSVTPLPILNQAISNFVNMKMTKFRESSSWSKKKGNRTRFTSAVNFPDYVDILNCIKKCNMDQNLELSKAKQETIAKQAFLDLGAYLQRCRQSDYYDTFSLYLNNDSDPALEDASLAEKLRKNKEIGRERLEKVFAEFVKKQDESKTTENISESEKAEETETNNESSDDNESDESDSNEHDPLDIEMDSDVNESDGDKVSIRSQKDSSPTDNDSKLNRVSDIDEEINNDVEKNKRCRSNSLSLSKNRRTHRNSGTNKSATERSVKNVDAAEEKNTYMQIPSEILLPRTAVDGSTVDQTQGDEISETKGSKIVKKIALPPGSQKKTTTPVVCNINLLPMVKTNDFGSAGGSSSPIPSDKAEVTDASAMAPAVKSICVEEEKKPILRPRSFAKPSAYWADFQTETNNSGGNMKMNETTDVDMKEEKNEKMLQAQCGQHETIKRINPTPTGKTIQVNADVLKDLQSKKTTIMIPTIASRNSPKISVNNVTNNFTFVNFKKQIQLKPNNTSGPSQQTNTDKRGTIIAHCSNVGVISISSKKGQSSQKSNENQTVKTLTVSRPVKPANFNNQTTTVITPPRQYKIIAPKNIENQVQKRTICHLPILNQRGKKTIYEVVKHIPTNKVQNIVLPRPVAQKQVPLDPAQRVSGNLRAIDPKLKVHVSKSVRKIFHINVPRKSLDKSKKVYHESDDTVPTYVVE</sequence>
<accession>A0ABM3FPK5</accession>
<evidence type="ECO:0000259" key="11">
    <source>
        <dbReference type="Pfam" id="PF20920"/>
    </source>
</evidence>
<dbReference type="PANTHER" id="PTHR12766:SF7">
    <property type="entry name" value="DEATH DOMAIN-ASSOCIATED PROTEIN 6"/>
    <property type="match status" value="1"/>
</dbReference>
<evidence type="ECO:0000256" key="4">
    <source>
        <dbReference type="ARBA" id="ARBA00022454"/>
    </source>
</evidence>
<keyword evidence="7" id="KW-0175">Coiled coil</keyword>
<feature type="compositionally biased region" description="Basic and acidic residues" evidence="10">
    <location>
        <begin position="569"/>
        <end position="578"/>
    </location>
</feature>
<dbReference type="Gene3D" id="1.10.8.810">
    <property type="entry name" value="Daxx helical bundle domain"/>
    <property type="match status" value="1"/>
</dbReference>
<name>A0ABM3FPK5_NEOLC</name>
<feature type="compositionally biased region" description="Acidic residues" evidence="10">
    <location>
        <begin position="517"/>
        <end position="533"/>
    </location>
</feature>
<keyword evidence="8" id="KW-0143">Chaperone</keyword>
<evidence type="ECO:0000256" key="10">
    <source>
        <dbReference type="SAM" id="MobiDB-lite"/>
    </source>
</evidence>
<keyword evidence="12" id="KW-1185">Reference proteome</keyword>
<evidence type="ECO:0000313" key="12">
    <source>
        <dbReference type="Proteomes" id="UP000829291"/>
    </source>
</evidence>
<reference evidence="13" key="1">
    <citation type="submission" date="2025-08" db="UniProtKB">
        <authorList>
            <consortium name="RefSeq"/>
        </authorList>
    </citation>
    <scope>IDENTIFICATION</scope>
    <source>
        <tissue evidence="13">Thorax and Abdomen</tissue>
    </source>
</reference>
<feature type="region of interest" description="Disordered" evidence="10">
    <location>
        <begin position="119"/>
        <end position="162"/>
    </location>
</feature>
<feature type="compositionally biased region" description="Basic and acidic residues" evidence="10">
    <location>
        <begin position="122"/>
        <end position="145"/>
    </location>
</feature>
<feature type="domain" description="Daxx histone-binding" evidence="11">
    <location>
        <begin position="415"/>
        <end position="497"/>
    </location>
</feature>
<feature type="compositionally biased region" description="Basic and acidic residues" evidence="10">
    <location>
        <begin position="552"/>
        <end position="562"/>
    </location>
</feature>
<dbReference type="RefSeq" id="XP_046589957.1">
    <property type="nucleotide sequence ID" value="XM_046734001.1"/>
</dbReference>
<gene>
    <name evidence="13" type="primary">LOC107221298</name>
</gene>
<feature type="compositionally biased region" description="Basic and acidic residues" evidence="10">
    <location>
        <begin position="616"/>
        <end position="628"/>
    </location>
</feature>
<feature type="compositionally biased region" description="Basic and acidic residues" evidence="10">
    <location>
        <begin position="499"/>
        <end position="516"/>
    </location>
</feature>
<evidence type="ECO:0000256" key="1">
    <source>
        <dbReference type="ARBA" id="ARBA00004123"/>
    </source>
</evidence>
<dbReference type="InterPro" id="IPR046378">
    <property type="entry name" value="DAXX_histone-bd"/>
</dbReference>
<dbReference type="InterPro" id="IPR046426">
    <property type="entry name" value="DAXX_histone-bd_sf"/>
</dbReference>
<dbReference type="InterPro" id="IPR038298">
    <property type="entry name" value="Daxx_N_sf"/>
</dbReference>
<dbReference type="Proteomes" id="UP000829291">
    <property type="component" value="Chromosome 3"/>
</dbReference>
<dbReference type="Pfam" id="PF20920">
    <property type="entry name" value="DAXX_hist_bd"/>
    <property type="match status" value="1"/>
</dbReference>
<dbReference type="Gene3D" id="1.20.58.2170">
    <property type="match status" value="1"/>
</dbReference>
<feature type="region of interest" description="Disordered" evidence="10">
    <location>
        <begin position="499"/>
        <end position="628"/>
    </location>
</feature>
<dbReference type="GeneID" id="107221298"/>
<evidence type="ECO:0000313" key="13">
    <source>
        <dbReference type="RefSeq" id="XP_046589957.1"/>
    </source>
</evidence>
<dbReference type="PANTHER" id="PTHR12766">
    <property type="entry name" value="DEATH DOMAIN-ASSOCIATED PROTEIN 6 DAXX"/>
    <property type="match status" value="1"/>
</dbReference>
<keyword evidence="5" id="KW-0963">Cytoplasm</keyword>
<comment type="subcellular location">
    <subcellularLocation>
        <location evidence="2">Chromosome</location>
    </subcellularLocation>
    <subcellularLocation>
        <location evidence="3">Cytoplasm</location>
    </subcellularLocation>
    <subcellularLocation>
        <location evidence="1">Nucleus</location>
    </subcellularLocation>
</comment>
<evidence type="ECO:0000256" key="5">
    <source>
        <dbReference type="ARBA" id="ARBA00022490"/>
    </source>
</evidence>
<evidence type="ECO:0000256" key="9">
    <source>
        <dbReference type="ARBA" id="ARBA00023242"/>
    </source>
</evidence>
<evidence type="ECO:0000256" key="8">
    <source>
        <dbReference type="ARBA" id="ARBA00023186"/>
    </source>
</evidence>
<evidence type="ECO:0000256" key="3">
    <source>
        <dbReference type="ARBA" id="ARBA00004496"/>
    </source>
</evidence>
<feature type="compositionally biased region" description="Acidic residues" evidence="10">
    <location>
        <begin position="541"/>
        <end position="551"/>
    </location>
</feature>
<protein>
    <submittedName>
        <fullName evidence="13">Uncharacterized protein LOC107221298 isoform X2</fullName>
    </submittedName>
</protein>
<evidence type="ECO:0000256" key="6">
    <source>
        <dbReference type="ARBA" id="ARBA00022703"/>
    </source>
</evidence>
<organism evidence="12 13">
    <name type="scientific">Neodiprion lecontei</name>
    <name type="common">Redheaded pine sawfly</name>
    <dbReference type="NCBI Taxonomy" id="441921"/>
    <lineage>
        <taxon>Eukaryota</taxon>
        <taxon>Metazoa</taxon>
        <taxon>Ecdysozoa</taxon>
        <taxon>Arthropoda</taxon>
        <taxon>Hexapoda</taxon>
        <taxon>Insecta</taxon>
        <taxon>Pterygota</taxon>
        <taxon>Neoptera</taxon>
        <taxon>Endopterygota</taxon>
        <taxon>Hymenoptera</taxon>
        <taxon>Tenthredinoidea</taxon>
        <taxon>Diprionidae</taxon>
        <taxon>Diprioninae</taxon>
        <taxon>Neodiprion</taxon>
    </lineage>
</organism>
<keyword evidence="6" id="KW-0053">Apoptosis</keyword>